<dbReference type="Gene3D" id="3.40.50.150">
    <property type="entry name" value="Vaccinia Virus protein VP39"/>
    <property type="match status" value="1"/>
</dbReference>
<dbReference type="SUPFAM" id="SSF53335">
    <property type="entry name" value="S-adenosyl-L-methionine-dependent methyltransferases"/>
    <property type="match status" value="1"/>
</dbReference>
<accession>A0A1F7L046</accession>
<sequence length="277" mass="31301">MHHPVLLNEVLNLLDIKTGCRYIDATVGEGGHTKAILSMDAKVLGLDRDSSQIERLAKHLHDDDNLTLTVANFSEIAKVAKKNGFVEVDGILFDLGLSWDQLGAKGVGLSYRKTQEALDMRLDEEEELTAEQILNTYSEKELYDLFARNSEEIRASDIAKSIVHQRKSRKYKTVRDLNLTIDTVMGKNAGKTYSRIFQALRIEVNNEFENLKKGLSGAMELISKTGRIAVISFHSLEDRIVKQFIKEHGMKQINKKVVQGNRLLSFEKPAKLRVFSL</sequence>
<feature type="binding site" evidence="6">
    <location>
        <position position="101"/>
    </location>
    <ligand>
        <name>S-adenosyl-L-methionine</name>
        <dbReference type="ChEBI" id="CHEBI:59789"/>
    </ligand>
</feature>
<gene>
    <name evidence="6" type="primary">rsmH</name>
    <name evidence="7" type="ORF">A3K52_01845</name>
</gene>
<evidence type="ECO:0000256" key="3">
    <source>
        <dbReference type="ARBA" id="ARBA00022603"/>
    </source>
</evidence>
<dbReference type="Pfam" id="PF01795">
    <property type="entry name" value="Methyltransf_5"/>
    <property type="match status" value="1"/>
</dbReference>
<dbReference type="GO" id="GO:0070475">
    <property type="term" value="P:rRNA base methylation"/>
    <property type="evidence" value="ECO:0007669"/>
    <property type="project" value="UniProtKB-UniRule"/>
</dbReference>
<name>A0A1F7L046_9BACT</name>
<comment type="subcellular location">
    <subcellularLocation>
        <location evidence="6">Cytoplasm</location>
    </subcellularLocation>
</comment>
<evidence type="ECO:0000256" key="2">
    <source>
        <dbReference type="ARBA" id="ARBA00022552"/>
    </source>
</evidence>
<keyword evidence="5 6" id="KW-0949">S-adenosyl-L-methionine</keyword>
<dbReference type="PANTHER" id="PTHR11265:SF0">
    <property type="entry name" value="12S RRNA N4-METHYLCYTIDINE METHYLTRANSFERASE"/>
    <property type="match status" value="1"/>
</dbReference>
<dbReference type="PANTHER" id="PTHR11265">
    <property type="entry name" value="S-ADENOSYL-METHYLTRANSFERASE MRAW"/>
    <property type="match status" value="1"/>
</dbReference>
<dbReference type="PIRSF" id="PIRSF004486">
    <property type="entry name" value="MraW"/>
    <property type="match status" value="1"/>
</dbReference>
<dbReference type="AlphaFoldDB" id="A0A1F7L046"/>
<evidence type="ECO:0000256" key="6">
    <source>
        <dbReference type="HAMAP-Rule" id="MF_01007"/>
    </source>
</evidence>
<organism evidence="7 8">
    <name type="scientific">Candidatus Roizmanbacteria bacterium RIFOXYD1_FULL_38_12</name>
    <dbReference type="NCBI Taxonomy" id="1802093"/>
    <lineage>
        <taxon>Bacteria</taxon>
        <taxon>Candidatus Roizmaniibacteriota</taxon>
    </lineage>
</organism>
<feature type="binding site" evidence="6">
    <location>
        <position position="47"/>
    </location>
    <ligand>
        <name>S-adenosyl-L-methionine</name>
        <dbReference type="ChEBI" id="CHEBI:59789"/>
    </ligand>
</feature>
<comment type="catalytic activity">
    <reaction evidence="6">
        <text>cytidine(1402) in 16S rRNA + S-adenosyl-L-methionine = N(4)-methylcytidine(1402) in 16S rRNA + S-adenosyl-L-homocysteine + H(+)</text>
        <dbReference type="Rhea" id="RHEA:42928"/>
        <dbReference type="Rhea" id="RHEA-COMP:10286"/>
        <dbReference type="Rhea" id="RHEA-COMP:10287"/>
        <dbReference type="ChEBI" id="CHEBI:15378"/>
        <dbReference type="ChEBI" id="CHEBI:57856"/>
        <dbReference type="ChEBI" id="CHEBI:59789"/>
        <dbReference type="ChEBI" id="CHEBI:74506"/>
        <dbReference type="ChEBI" id="CHEBI:82748"/>
        <dbReference type="EC" id="2.1.1.199"/>
    </reaction>
</comment>
<feature type="binding site" evidence="6">
    <location>
        <position position="73"/>
    </location>
    <ligand>
        <name>S-adenosyl-L-methionine</name>
        <dbReference type="ChEBI" id="CHEBI:59789"/>
    </ligand>
</feature>
<reference evidence="7 8" key="1">
    <citation type="journal article" date="2016" name="Nat. Commun.">
        <title>Thousands of microbial genomes shed light on interconnected biogeochemical processes in an aquifer system.</title>
        <authorList>
            <person name="Anantharaman K."/>
            <person name="Brown C.T."/>
            <person name="Hug L.A."/>
            <person name="Sharon I."/>
            <person name="Castelle C.J."/>
            <person name="Probst A.J."/>
            <person name="Thomas B.C."/>
            <person name="Singh A."/>
            <person name="Wilkins M.J."/>
            <person name="Karaoz U."/>
            <person name="Brodie E.L."/>
            <person name="Williams K.H."/>
            <person name="Hubbard S.S."/>
            <person name="Banfield J.F."/>
        </authorList>
    </citation>
    <scope>NUCLEOTIDE SEQUENCE [LARGE SCALE GENOMIC DNA]</scope>
</reference>
<dbReference type="EMBL" id="MGBR01000001">
    <property type="protein sequence ID" value="OGK73515.1"/>
    <property type="molecule type" value="Genomic_DNA"/>
</dbReference>
<dbReference type="InterPro" id="IPR029063">
    <property type="entry name" value="SAM-dependent_MTases_sf"/>
</dbReference>
<feature type="binding site" evidence="6">
    <location>
        <position position="94"/>
    </location>
    <ligand>
        <name>S-adenosyl-L-methionine</name>
        <dbReference type="ChEBI" id="CHEBI:59789"/>
    </ligand>
</feature>
<evidence type="ECO:0000256" key="4">
    <source>
        <dbReference type="ARBA" id="ARBA00022679"/>
    </source>
</evidence>
<protein>
    <recommendedName>
        <fullName evidence="6">Ribosomal RNA small subunit methyltransferase H</fullName>
        <ecNumber evidence="6">2.1.1.199</ecNumber>
    </recommendedName>
    <alternativeName>
        <fullName evidence="6">16S rRNA m(4)C1402 methyltransferase</fullName>
    </alternativeName>
    <alternativeName>
        <fullName evidence="6">rRNA (cytosine-N(4)-)-methyltransferase RsmH</fullName>
    </alternativeName>
</protein>
<evidence type="ECO:0000313" key="7">
    <source>
        <dbReference type="EMBL" id="OGK73515.1"/>
    </source>
</evidence>
<dbReference type="SUPFAM" id="SSF81799">
    <property type="entry name" value="Putative methyltransferase TM0872, insert domain"/>
    <property type="match status" value="1"/>
</dbReference>
<dbReference type="Gene3D" id="1.10.150.170">
    <property type="entry name" value="Putative methyltransferase TM0872, insert domain"/>
    <property type="match status" value="1"/>
</dbReference>
<keyword evidence="2 6" id="KW-0698">rRNA processing</keyword>
<keyword evidence="6" id="KW-0963">Cytoplasm</keyword>
<dbReference type="InterPro" id="IPR023397">
    <property type="entry name" value="SAM-dep_MeTrfase_MraW_recog"/>
</dbReference>
<keyword evidence="3 6" id="KW-0489">Methyltransferase</keyword>
<evidence type="ECO:0000256" key="1">
    <source>
        <dbReference type="ARBA" id="ARBA00010396"/>
    </source>
</evidence>
<evidence type="ECO:0000313" key="8">
    <source>
        <dbReference type="Proteomes" id="UP000177050"/>
    </source>
</evidence>
<comment type="function">
    <text evidence="6">Specifically methylates the N4 position of cytidine in position 1402 (C1402) of 16S rRNA.</text>
</comment>
<dbReference type="InterPro" id="IPR002903">
    <property type="entry name" value="RsmH"/>
</dbReference>
<dbReference type="GO" id="GO:0071424">
    <property type="term" value="F:rRNA (cytosine-N4-)-methyltransferase activity"/>
    <property type="evidence" value="ECO:0007669"/>
    <property type="project" value="UniProtKB-UniRule"/>
</dbReference>
<dbReference type="NCBIfam" id="TIGR00006">
    <property type="entry name" value="16S rRNA (cytosine(1402)-N(4))-methyltransferase RsmH"/>
    <property type="match status" value="1"/>
</dbReference>
<feature type="binding site" evidence="6">
    <location>
        <begin position="30"/>
        <end position="32"/>
    </location>
    <ligand>
        <name>S-adenosyl-L-methionine</name>
        <dbReference type="ChEBI" id="CHEBI:59789"/>
    </ligand>
</feature>
<dbReference type="HAMAP" id="MF_01007">
    <property type="entry name" value="16SrRNA_methyltr_H"/>
    <property type="match status" value="1"/>
</dbReference>
<evidence type="ECO:0000256" key="5">
    <source>
        <dbReference type="ARBA" id="ARBA00022691"/>
    </source>
</evidence>
<comment type="similarity">
    <text evidence="1 6">Belongs to the methyltransferase superfamily. RsmH family.</text>
</comment>
<proteinExistence type="inferred from homology"/>
<keyword evidence="4 6" id="KW-0808">Transferase</keyword>
<dbReference type="Proteomes" id="UP000177050">
    <property type="component" value="Unassembled WGS sequence"/>
</dbReference>
<comment type="caution">
    <text evidence="7">The sequence shown here is derived from an EMBL/GenBank/DDBJ whole genome shotgun (WGS) entry which is preliminary data.</text>
</comment>
<dbReference type="GO" id="GO:0005737">
    <property type="term" value="C:cytoplasm"/>
    <property type="evidence" value="ECO:0007669"/>
    <property type="project" value="UniProtKB-SubCell"/>
</dbReference>
<dbReference type="EC" id="2.1.1.199" evidence="6"/>